<proteinExistence type="predicted"/>
<reference evidence="1" key="1">
    <citation type="submission" date="2020-04" db="EMBL/GenBank/DDBJ databases">
        <authorList>
            <person name="Chiriac C."/>
            <person name="Salcher M."/>
            <person name="Ghai R."/>
            <person name="Kavagutti S V."/>
        </authorList>
    </citation>
    <scope>NUCLEOTIDE SEQUENCE</scope>
</reference>
<accession>A0A6J5N359</accession>
<sequence length="75" mass="8758">MKETTTITAIIANNAWLLRLVDGAHMSLEQIQQHFPDAKHHLPFFKEHGDACVQYVIRGKDTIKYDLKQHQQFQL</sequence>
<name>A0A6J5N359_9CAUD</name>
<organism evidence="1">
    <name type="scientific">uncultured Caudovirales phage</name>
    <dbReference type="NCBI Taxonomy" id="2100421"/>
    <lineage>
        <taxon>Viruses</taxon>
        <taxon>Duplodnaviria</taxon>
        <taxon>Heunggongvirae</taxon>
        <taxon>Uroviricota</taxon>
        <taxon>Caudoviricetes</taxon>
        <taxon>Peduoviridae</taxon>
        <taxon>Maltschvirus</taxon>
        <taxon>Maltschvirus maltsch</taxon>
    </lineage>
</organism>
<evidence type="ECO:0000313" key="1">
    <source>
        <dbReference type="EMBL" id="CAB4151726.1"/>
    </source>
</evidence>
<dbReference type="EMBL" id="LR796561">
    <property type="protein sequence ID" value="CAB4151726.1"/>
    <property type="molecule type" value="Genomic_DNA"/>
</dbReference>
<protein>
    <submittedName>
        <fullName evidence="1">Uncharacterized protein</fullName>
    </submittedName>
</protein>
<gene>
    <name evidence="1" type="ORF">UFOVP588_28</name>
</gene>